<dbReference type="Proteomes" id="UP000288789">
    <property type="component" value="Unassembled WGS sequence"/>
</dbReference>
<dbReference type="EMBL" id="RSFE01000002">
    <property type="protein sequence ID" value="RWU12094.1"/>
    <property type="molecule type" value="Genomic_DNA"/>
</dbReference>
<dbReference type="PROSITE" id="PS00892">
    <property type="entry name" value="HIT_1"/>
    <property type="match status" value="1"/>
</dbReference>
<dbReference type="InterPro" id="IPR011146">
    <property type="entry name" value="HIT-like"/>
</dbReference>
<dbReference type="OrthoDB" id="9784774at2"/>
<feature type="active site" description="Tele-AMP-histidine intermediate" evidence="1">
    <location>
        <position position="101"/>
    </location>
</feature>
<proteinExistence type="predicted"/>
<feature type="domain" description="HIT" evidence="4">
    <location>
        <begin position="6"/>
        <end position="115"/>
    </location>
</feature>
<dbReference type="InterPro" id="IPR036265">
    <property type="entry name" value="HIT-like_sf"/>
</dbReference>
<dbReference type="InterPro" id="IPR001310">
    <property type="entry name" value="Histidine_triad_HIT"/>
</dbReference>
<feature type="short sequence motif" description="Histidine triad motif" evidence="2 3">
    <location>
        <begin position="99"/>
        <end position="103"/>
    </location>
</feature>
<dbReference type="Pfam" id="PF01230">
    <property type="entry name" value="HIT"/>
    <property type="match status" value="1"/>
</dbReference>
<evidence type="ECO:0000256" key="3">
    <source>
        <dbReference type="PROSITE-ProRule" id="PRU00464"/>
    </source>
</evidence>
<dbReference type="PRINTS" id="PR00332">
    <property type="entry name" value="HISTRIAD"/>
</dbReference>
<accession>A0A443Z5S0</accession>
<evidence type="ECO:0000313" key="6">
    <source>
        <dbReference type="Proteomes" id="UP000288789"/>
    </source>
</evidence>
<organism evidence="5 6">
    <name type="scientific">Pseudidiomarina gelatinasegens</name>
    <dbReference type="NCBI Taxonomy" id="2487740"/>
    <lineage>
        <taxon>Bacteria</taxon>
        <taxon>Pseudomonadati</taxon>
        <taxon>Pseudomonadota</taxon>
        <taxon>Gammaproteobacteria</taxon>
        <taxon>Alteromonadales</taxon>
        <taxon>Idiomarinaceae</taxon>
        <taxon>Pseudidiomarina</taxon>
    </lineage>
</organism>
<reference evidence="5 6" key="1">
    <citation type="submission" date="2018-12" db="EMBL/GenBank/DDBJ databases">
        <authorList>
            <person name="Li A."/>
            <person name="Zhang M."/>
            <person name="Zhu H."/>
        </authorList>
    </citation>
    <scope>NUCLEOTIDE SEQUENCE [LARGE SCALE GENOMIC DNA]</scope>
    <source>
        <strain evidence="5 6">R04H25</strain>
    </source>
</reference>
<protein>
    <submittedName>
        <fullName evidence="5">Histidine triad nucleotide-binding protein</fullName>
    </submittedName>
</protein>
<dbReference type="RefSeq" id="WP_128351462.1">
    <property type="nucleotide sequence ID" value="NZ_CAXBCQ010000012.1"/>
</dbReference>
<evidence type="ECO:0000313" key="5">
    <source>
        <dbReference type="EMBL" id="RWU12094.1"/>
    </source>
</evidence>
<dbReference type="Gene3D" id="3.30.428.10">
    <property type="entry name" value="HIT-like"/>
    <property type="match status" value="1"/>
</dbReference>
<evidence type="ECO:0000256" key="1">
    <source>
        <dbReference type="PIRSR" id="PIRSR601310-1"/>
    </source>
</evidence>
<dbReference type="PANTHER" id="PTHR23089">
    <property type="entry name" value="HISTIDINE TRIAD HIT PROTEIN"/>
    <property type="match status" value="1"/>
</dbReference>
<dbReference type="InterPro" id="IPR019808">
    <property type="entry name" value="Histidine_triad_CS"/>
</dbReference>
<evidence type="ECO:0000256" key="2">
    <source>
        <dbReference type="PIRSR" id="PIRSR601310-3"/>
    </source>
</evidence>
<evidence type="ECO:0000259" key="4">
    <source>
        <dbReference type="PROSITE" id="PS51084"/>
    </source>
</evidence>
<keyword evidence="6" id="KW-1185">Reference proteome</keyword>
<dbReference type="GO" id="GO:0003824">
    <property type="term" value="F:catalytic activity"/>
    <property type="evidence" value="ECO:0007669"/>
    <property type="project" value="InterPro"/>
</dbReference>
<dbReference type="AlphaFoldDB" id="A0A443Z5S0"/>
<dbReference type="SUPFAM" id="SSF54197">
    <property type="entry name" value="HIT-like"/>
    <property type="match status" value="1"/>
</dbReference>
<gene>
    <name evidence="5" type="ORF">EGC76_02565</name>
</gene>
<comment type="caution">
    <text evidence="5">The sequence shown here is derived from an EMBL/GenBank/DDBJ whole genome shotgun (WGS) entry which is preliminary data.</text>
</comment>
<name>A0A443Z5S0_9GAMM</name>
<dbReference type="CDD" id="cd01276">
    <property type="entry name" value="PKCI_related"/>
    <property type="match status" value="1"/>
</dbReference>
<sequence length="124" mass="13933">MSTATIFDKIIAKEIPAEIVYEDELSLAFKDINPQAPVHLLIIPKQRIATINDLEEHDRELVGHLYIVAARLAQQFGFAEDGYRVVMNCNEDGGQSVYHIHLHLLAGLTMGWPPFANNRPKQLG</sequence>
<dbReference type="PROSITE" id="PS51084">
    <property type="entry name" value="HIT_2"/>
    <property type="match status" value="1"/>
</dbReference>